<name>A0AAN9TNC0_9HEMI</name>
<dbReference type="PANTHER" id="PTHR15944">
    <property type="entry name" value="FARNESYLCYSTEINE LYASE"/>
    <property type="match status" value="1"/>
</dbReference>
<evidence type="ECO:0000256" key="1">
    <source>
        <dbReference type="ARBA" id="ARBA00001974"/>
    </source>
</evidence>
<dbReference type="Pfam" id="PF07156">
    <property type="entry name" value="Prenylcys_lyase"/>
    <property type="match status" value="1"/>
</dbReference>
<evidence type="ECO:0000256" key="4">
    <source>
        <dbReference type="ARBA" id="ARBA00022729"/>
    </source>
</evidence>
<comment type="similarity">
    <text evidence="2">Belongs to the prenylcysteine oxidase family.</text>
</comment>
<keyword evidence="4" id="KW-0732">Signal</keyword>
<dbReference type="InterPro" id="IPR036188">
    <property type="entry name" value="FAD/NAD-bd_sf"/>
</dbReference>
<dbReference type="AlphaFoldDB" id="A0AAN9TNC0"/>
<dbReference type="GO" id="GO:0030328">
    <property type="term" value="P:prenylcysteine catabolic process"/>
    <property type="evidence" value="ECO:0007669"/>
    <property type="project" value="InterPro"/>
</dbReference>
<proteinExistence type="inferred from homology"/>
<evidence type="ECO:0000256" key="2">
    <source>
        <dbReference type="ARBA" id="ARBA00009967"/>
    </source>
</evidence>
<sequence>MLISNQPIVGSGIGGSSCSYFLRDQLKDDIDIDLYEANEIGGRLATVKYEDKIYEVGGCIIHERNKYMNTFREKFQLKKIADNLDEILTIRDRDGFQFCSSKSAIITYAKMIWEYGFMSLFRLHKFISHLLDQFDNIYNLQENGEAFSTVEDLFAAADPKFLTYFNISAKEGFASYVHLNEKTVDDLVRATIRVNYGQTTDVHLFLSSVSVAGMFGTLWGIQGGNRQVPELLVQKSIVNFLNNRVVKIAYDEPHKEYVVESVSKLAAEKLVKSYDVVVIANPITGDSKTPIEFVNFSTPISVSGQYQRTVATLVAGNLNASYYHWHKDNVPDVIINNDDDVVNSIGKIKPVIKVKKVKTHVWKIFSQRPLMESELKAMFETPKVIEIKDWLAYPKYEKLNVLDGNFVLHDRLFYVNAIEWAASAMEMSVIGAKNVALLVEKEILRSTGKVERHVKERKFEKEEL</sequence>
<evidence type="ECO:0000259" key="8">
    <source>
        <dbReference type="Pfam" id="PF07156"/>
    </source>
</evidence>
<keyword evidence="7" id="KW-0325">Glycoprotein</keyword>
<dbReference type="Gene3D" id="3.50.50.60">
    <property type="entry name" value="FAD/NAD(P)-binding domain"/>
    <property type="match status" value="1"/>
</dbReference>
<protein>
    <recommendedName>
        <fullName evidence="8">Prenylcysteine lyase domain-containing protein</fullName>
    </recommendedName>
</protein>
<evidence type="ECO:0000313" key="10">
    <source>
        <dbReference type="Proteomes" id="UP001367676"/>
    </source>
</evidence>
<keyword evidence="10" id="KW-1185">Reference proteome</keyword>
<organism evidence="9 10">
    <name type="scientific">Parthenolecanium corni</name>
    <dbReference type="NCBI Taxonomy" id="536013"/>
    <lineage>
        <taxon>Eukaryota</taxon>
        <taxon>Metazoa</taxon>
        <taxon>Ecdysozoa</taxon>
        <taxon>Arthropoda</taxon>
        <taxon>Hexapoda</taxon>
        <taxon>Insecta</taxon>
        <taxon>Pterygota</taxon>
        <taxon>Neoptera</taxon>
        <taxon>Paraneoptera</taxon>
        <taxon>Hemiptera</taxon>
        <taxon>Sternorrhyncha</taxon>
        <taxon>Coccoidea</taxon>
        <taxon>Coccidae</taxon>
        <taxon>Parthenolecanium</taxon>
    </lineage>
</organism>
<accession>A0AAN9TNC0</accession>
<comment type="caution">
    <text evidence="9">The sequence shown here is derived from an EMBL/GenBank/DDBJ whole genome shotgun (WGS) entry which is preliminary data.</text>
</comment>
<dbReference type="Pfam" id="PF13450">
    <property type="entry name" value="NAD_binding_8"/>
    <property type="match status" value="1"/>
</dbReference>
<reference evidence="9 10" key="1">
    <citation type="submission" date="2024-03" db="EMBL/GenBank/DDBJ databases">
        <title>Adaptation during the transition from Ophiocordyceps entomopathogen to insect associate is accompanied by gene loss and intensified selection.</title>
        <authorList>
            <person name="Ward C.M."/>
            <person name="Onetto C.A."/>
            <person name="Borneman A.R."/>
        </authorList>
    </citation>
    <scope>NUCLEOTIDE SEQUENCE [LARGE SCALE GENOMIC DNA]</scope>
    <source>
        <strain evidence="9">AWRI1</strain>
        <tissue evidence="9">Single Adult Female</tissue>
    </source>
</reference>
<dbReference type="GO" id="GO:0001735">
    <property type="term" value="F:prenylcysteine oxidase activity"/>
    <property type="evidence" value="ECO:0007669"/>
    <property type="project" value="InterPro"/>
</dbReference>
<dbReference type="Proteomes" id="UP001367676">
    <property type="component" value="Unassembled WGS sequence"/>
</dbReference>
<feature type="domain" description="Prenylcysteine lyase" evidence="8">
    <location>
        <begin position="100"/>
        <end position="451"/>
    </location>
</feature>
<evidence type="ECO:0000313" key="9">
    <source>
        <dbReference type="EMBL" id="KAK7595511.1"/>
    </source>
</evidence>
<evidence type="ECO:0000256" key="7">
    <source>
        <dbReference type="ARBA" id="ARBA00023180"/>
    </source>
</evidence>
<comment type="cofactor">
    <cofactor evidence="1">
        <name>FAD</name>
        <dbReference type="ChEBI" id="CHEBI:57692"/>
    </cofactor>
</comment>
<keyword evidence="6" id="KW-0560">Oxidoreductase</keyword>
<dbReference type="GO" id="GO:0030327">
    <property type="term" value="P:prenylated protein catabolic process"/>
    <property type="evidence" value="ECO:0007669"/>
    <property type="project" value="TreeGrafter"/>
</dbReference>
<evidence type="ECO:0000256" key="6">
    <source>
        <dbReference type="ARBA" id="ARBA00023002"/>
    </source>
</evidence>
<evidence type="ECO:0000256" key="3">
    <source>
        <dbReference type="ARBA" id="ARBA00022630"/>
    </source>
</evidence>
<gene>
    <name evidence="9" type="ORF">V9T40_013336</name>
</gene>
<dbReference type="InterPro" id="IPR010795">
    <property type="entry name" value="Prenylcys_lyase"/>
</dbReference>
<dbReference type="PANTHER" id="PTHR15944:SF0">
    <property type="entry name" value="PRENYLCYSTEINE LYASE DOMAIN-CONTAINING PROTEIN"/>
    <property type="match status" value="1"/>
</dbReference>
<dbReference type="InterPro" id="IPR017046">
    <property type="entry name" value="Prenylcysteine_Oxase1"/>
</dbReference>
<evidence type="ECO:0000256" key="5">
    <source>
        <dbReference type="ARBA" id="ARBA00022827"/>
    </source>
</evidence>
<keyword evidence="5" id="KW-0274">FAD</keyword>
<dbReference type="EMBL" id="JBBCAQ010000018">
    <property type="protein sequence ID" value="KAK7595511.1"/>
    <property type="molecule type" value="Genomic_DNA"/>
</dbReference>
<keyword evidence="3" id="KW-0285">Flavoprotein</keyword>
<dbReference type="SUPFAM" id="SSF51905">
    <property type="entry name" value="FAD/NAD(P)-binding domain"/>
    <property type="match status" value="1"/>
</dbReference>